<reference evidence="3" key="1">
    <citation type="submission" date="2021-06" db="EMBL/GenBank/DDBJ databases">
        <title>Parelaphostrongylus tenuis whole genome reference sequence.</title>
        <authorList>
            <person name="Garwood T.J."/>
            <person name="Larsen P.A."/>
            <person name="Fountain-Jones N.M."/>
            <person name="Garbe J.R."/>
            <person name="Macchietto M.G."/>
            <person name="Kania S.A."/>
            <person name="Gerhold R.W."/>
            <person name="Richards J.E."/>
            <person name="Wolf T.M."/>
        </authorList>
    </citation>
    <scope>NUCLEOTIDE SEQUENCE</scope>
    <source>
        <strain evidence="3">MNPRO001-30</strain>
        <tissue evidence="3">Meninges</tissue>
    </source>
</reference>
<dbReference type="Gene3D" id="2.40.70.10">
    <property type="entry name" value="Acid Proteases"/>
    <property type="match status" value="1"/>
</dbReference>
<evidence type="ECO:0000256" key="1">
    <source>
        <dbReference type="ARBA" id="ARBA00007447"/>
    </source>
</evidence>
<dbReference type="PANTHER" id="PTHR47966:SF8">
    <property type="entry name" value="ASPARTIC PROTEASE 1-RELATED"/>
    <property type="match status" value="1"/>
</dbReference>
<protein>
    <recommendedName>
        <fullName evidence="2">Peptidase A1 domain-containing protein</fullName>
    </recommendedName>
</protein>
<comment type="caution">
    <text evidence="3">The sequence shown here is derived from an EMBL/GenBank/DDBJ whole genome shotgun (WGS) entry which is preliminary data.</text>
</comment>
<dbReference type="PROSITE" id="PS51767">
    <property type="entry name" value="PEPTIDASE_A1"/>
    <property type="match status" value="1"/>
</dbReference>
<dbReference type="SUPFAM" id="SSF50630">
    <property type="entry name" value="Acid proteases"/>
    <property type="match status" value="1"/>
</dbReference>
<dbReference type="GO" id="GO:0004190">
    <property type="term" value="F:aspartic-type endopeptidase activity"/>
    <property type="evidence" value="ECO:0007669"/>
    <property type="project" value="InterPro"/>
</dbReference>
<dbReference type="Proteomes" id="UP001196413">
    <property type="component" value="Unassembled WGS sequence"/>
</dbReference>
<proteinExistence type="inferred from homology"/>
<dbReference type="Pfam" id="PF00026">
    <property type="entry name" value="Asp"/>
    <property type="match status" value="1"/>
</dbReference>
<dbReference type="InterPro" id="IPR021109">
    <property type="entry name" value="Peptidase_aspartic_dom_sf"/>
</dbReference>
<dbReference type="PANTHER" id="PTHR47966">
    <property type="entry name" value="BETA-SITE APP-CLEAVING ENZYME, ISOFORM A-RELATED"/>
    <property type="match status" value="1"/>
</dbReference>
<organism evidence="3 4">
    <name type="scientific">Parelaphostrongylus tenuis</name>
    <name type="common">Meningeal worm</name>
    <dbReference type="NCBI Taxonomy" id="148309"/>
    <lineage>
        <taxon>Eukaryota</taxon>
        <taxon>Metazoa</taxon>
        <taxon>Ecdysozoa</taxon>
        <taxon>Nematoda</taxon>
        <taxon>Chromadorea</taxon>
        <taxon>Rhabditida</taxon>
        <taxon>Rhabditina</taxon>
        <taxon>Rhabditomorpha</taxon>
        <taxon>Strongyloidea</taxon>
        <taxon>Metastrongylidae</taxon>
        <taxon>Parelaphostrongylus</taxon>
    </lineage>
</organism>
<dbReference type="GO" id="GO:0005764">
    <property type="term" value="C:lysosome"/>
    <property type="evidence" value="ECO:0007669"/>
    <property type="project" value="TreeGrafter"/>
</dbReference>
<name>A0AAD5WHM0_PARTN</name>
<keyword evidence="4" id="KW-1185">Reference proteome</keyword>
<gene>
    <name evidence="3" type="ORF">KIN20_032273</name>
</gene>
<dbReference type="GO" id="GO:0006508">
    <property type="term" value="P:proteolysis"/>
    <property type="evidence" value="ECO:0007669"/>
    <property type="project" value="InterPro"/>
</dbReference>
<dbReference type="EMBL" id="JAHQIW010006792">
    <property type="protein sequence ID" value="KAJ1370537.1"/>
    <property type="molecule type" value="Genomic_DNA"/>
</dbReference>
<feature type="domain" description="Peptidase A1" evidence="2">
    <location>
        <begin position="1"/>
        <end position="213"/>
    </location>
</feature>
<sequence length="213" mass="23489">MDMDGLYPNLPLDGVFGLGWPVVATGEVIPPMQDLLPSLDEPLFTVWMDRKAASSAVANPGLITFGAVDTTNCQSDVTYVPLSSEAYWQFNIEGFSIGNFSETGPGEVSLDTSMIYIGAPGYVVDAVIDRTGAEFDIIYGFYKVHCSTMKTQPDLVFTINGVKYSVPSEEYVFDFGLGEERTVSLNSLLRRRDIRNTNSVFGPKSPDERQVQW</sequence>
<accession>A0AAD5WHM0</accession>
<evidence type="ECO:0000313" key="3">
    <source>
        <dbReference type="EMBL" id="KAJ1370537.1"/>
    </source>
</evidence>
<dbReference type="AlphaFoldDB" id="A0AAD5WHM0"/>
<dbReference type="CDD" id="cd05471">
    <property type="entry name" value="pepsin_like"/>
    <property type="match status" value="1"/>
</dbReference>
<dbReference type="InterPro" id="IPR034164">
    <property type="entry name" value="Pepsin-like_dom"/>
</dbReference>
<dbReference type="InterPro" id="IPR001461">
    <property type="entry name" value="Aspartic_peptidase_A1"/>
</dbReference>
<evidence type="ECO:0000259" key="2">
    <source>
        <dbReference type="PROSITE" id="PS51767"/>
    </source>
</evidence>
<comment type="similarity">
    <text evidence="1">Belongs to the peptidase A1 family.</text>
</comment>
<evidence type="ECO:0000313" key="4">
    <source>
        <dbReference type="Proteomes" id="UP001196413"/>
    </source>
</evidence>
<dbReference type="InterPro" id="IPR033121">
    <property type="entry name" value="PEPTIDASE_A1"/>
</dbReference>